<accession>A0A1R2CCW6</accession>
<evidence type="ECO:0000256" key="2">
    <source>
        <dbReference type="ARBA" id="ARBA00022475"/>
    </source>
</evidence>
<evidence type="ECO:0000256" key="3">
    <source>
        <dbReference type="ARBA" id="ARBA00022692"/>
    </source>
</evidence>
<keyword evidence="3 6" id="KW-0812">Transmembrane</keyword>
<dbReference type="InterPro" id="IPR033479">
    <property type="entry name" value="dCache_1"/>
</dbReference>
<gene>
    <name evidence="8" type="ORF">SteCoe_11560</name>
</gene>
<evidence type="ECO:0000313" key="9">
    <source>
        <dbReference type="Proteomes" id="UP000187209"/>
    </source>
</evidence>
<reference evidence="8 9" key="1">
    <citation type="submission" date="2016-11" db="EMBL/GenBank/DDBJ databases">
        <title>The macronuclear genome of Stentor coeruleus: a giant cell with tiny introns.</title>
        <authorList>
            <person name="Slabodnick M."/>
            <person name="Ruby J.G."/>
            <person name="Reiff S.B."/>
            <person name="Swart E.C."/>
            <person name="Gosai S."/>
            <person name="Prabakaran S."/>
            <person name="Witkowska E."/>
            <person name="Larue G.E."/>
            <person name="Fisher S."/>
            <person name="Freeman R.M."/>
            <person name="Gunawardena J."/>
            <person name="Chu W."/>
            <person name="Stover N.A."/>
            <person name="Gregory B.D."/>
            <person name="Nowacki M."/>
            <person name="Derisi J."/>
            <person name="Roy S.W."/>
            <person name="Marshall W.F."/>
            <person name="Sood P."/>
        </authorList>
    </citation>
    <scope>NUCLEOTIDE SEQUENCE [LARGE SCALE GENOMIC DNA]</scope>
    <source>
        <strain evidence="8">WM001</strain>
    </source>
</reference>
<dbReference type="GO" id="GO:0005886">
    <property type="term" value="C:plasma membrane"/>
    <property type="evidence" value="ECO:0007669"/>
    <property type="project" value="UniProtKB-SubCell"/>
</dbReference>
<evidence type="ECO:0000313" key="8">
    <source>
        <dbReference type="EMBL" id="OMJ86851.1"/>
    </source>
</evidence>
<dbReference type="AlphaFoldDB" id="A0A1R2CCW6"/>
<sequence>MGLLNEYSLWPLGRQLQATFITTSIILSAIIVIITKFQLDWLHDKMISKSTSVLEGNLIEEMRNLGEREALYVSTYLGFTSSKLLDYTESTRVVLGYSNIKNPIDTDKDLTESSKLEGLGYDFNTFAYFSKNTLSNQGQTIVESLKPLNEMFPILYSTISESVFLGFYTDELYCMFPGVYVSDLTYSPLVREWFYKATSSPGKIMITEPYINSETSIWKIALSTAIIDKNNNTLGAMAIEIMLDDFKARFSNIAILKTGFIMLISSGGMILTTPSTWSSSFTLRIYDETNTGISQTQWEKMKSLDDGTKHNLKDANGTEYIGILYKVCPTYNLTSITHYILLMGNISDIQDPLDDLDTSYNKMYTVIFWFVLSIAAIVLLITLVLIYFESKTASFQLKLVDKVFDKIIRRALFPKMTKGISFTKLESNNKGIEKLVDNTKEYIEKLKSCEEKFSVFQWGLTRPSDICEFSKWQNVVYPFNMMNDKKMQWRRTFTHLEKILSPE</sequence>
<feature type="transmembrane region" description="Helical" evidence="6">
    <location>
        <begin position="20"/>
        <end position="39"/>
    </location>
</feature>
<dbReference type="EMBL" id="MPUH01000193">
    <property type="protein sequence ID" value="OMJ86851.1"/>
    <property type="molecule type" value="Genomic_DNA"/>
</dbReference>
<keyword evidence="9" id="KW-1185">Reference proteome</keyword>
<dbReference type="SUPFAM" id="SSF103190">
    <property type="entry name" value="Sensory domain-like"/>
    <property type="match status" value="1"/>
</dbReference>
<keyword evidence="5 6" id="KW-0472">Membrane</keyword>
<evidence type="ECO:0000256" key="1">
    <source>
        <dbReference type="ARBA" id="ARBA00004651"/>
    </source>
</evidence>
<keyword evidence="2" id="KW-1003">Cell membrane</keyword>
<comment type="caution">
    <text evidence="8">The sequence shown here is derived from an EMBL/GenBank/DDBJ whole genome shotgun (WGS) entry which is preliminary data.</text>
</comment>
<protein>
    <recommendedName>
        <fullName evidence="7">Cache domain-containing protein</fullName>
    </recommendedName>
</protein>
<evidence type="ECO:0000256" key="5">
    <source>
        <dbReference type="ARBA" id="ARBA00023136"/>
    </source>
</evidence>
<name>A0A1R2CCW6_9CILI</name>
<organism evidence="8 9">
    <name type="scientific">Stentor coeruleus</name>
    <dbReference type="NCBI Taxonomy" id="5963"/>
    <lineage>
        <taxon>Eukaryota</taxon>
        <taxon>Sar</taxon>
        <taxon>Alveolata</taxon>
        <taxon>Ciliophora</taxon>
        <taxon>Postciliodesmatophora</taxon>
        <taxon>Heterotrichea</taxon>
        <taxon>Heterotrichida</taxon>
        <taxon>Stentoridae</taxon>
        <taxon>Stentor</taxon>
    </lineage>
</organism>
<feature type="transmembrane region" description="Helical" evidence="6">
    <location>
        <begin position="250"/>
        <end position="271"/>
    </location>
</feature>
<dbReference type="OrthoDB" id="2150145at2759"/>
<dbReference type="Gene3D" id="3.30.450.20">
    <property type="entry name" value="PAS domain"/>
    <property type="match status" value="2"/>
</dbReference>
<evidence type="ECO:0000259" key="7">
    <source>
        <dbReference type="Pfam" id="PF02743"/>
    </source>
</evidence>
<evidence type="ECO:0000256" key="4">
    <source>
        <dbReference type="ARBA" id="ARBA00022989"/>
    </source>
</evidence>
<keyword evidence="4 6" id="KW-1133">Transmembrane helix</keyword>
<feature type="domain" description="Cache" evidence="7">
    <location>
        <begin position="182"/>
        <end position="327"/>
    </location>
</feature>
<dbReference type="Pfam" id="PF02743">
    <property type="entry name" value="dCache_1"/>
    <property type="match status" value="1"/>
</dbReference>
<proteinExistence type="predicted"/>
<dbReference type="CDD" id="cd18773">
    <property type="entry name" value="PDC1_HK_sensor"/>
    <property type="match status" value="1"/>
</dbReference>
<comment type="subcellular location">
    <subcellularLocation>
        <location evidence="1">Cell membrane</location>
        <topology evidence="1">Multi-pass membrane protein</topology>
    </subcellularLocation>
</comment>
<evidence type="ECO:0000256" key="6">
    <source>
        <dbReference type="SAM" id="Phobius"/>
    </source>
</evidence>
<dbReference type="Proteomes" id="UP000187209">
    <property type="component" value="Unassembled WGS sequence"/>
</dbReference>
<dbReference type="InterPro" id="IPR029151">
    <property type="entry name" value="Sensor-like_sf"/>
</dbReference>
<feature type="transmembrane region" description="Helical" evidence="6">
    <location>
        <begin position="366"/>
        <end position="388"/>
    </location>
</feature>